<dbReference type="InterPro" id="IPR024662">
    <property type="entry name" value="Trs65"/>
</dbReference>
<feature type="domain" description="Trafficking protein particle complex subunit 13 C-terminal" evidence="2">
    <location>
        <begin position="741"/>
        <end position="804"/>
    </location>
</feature>
<evidence type="ECO:0000256" key="1">
    <source>
        <dbReference type="SAM" id="MobiDB-lite"/>
    </source>
</evidence>
<evidence type="ECO:0000313" key="4">
    <source>
        <dbReference type="Proteomes" id="UP000695562"/>
    </source>
</evidence>
<accession>A0A8J4PXC4</accession>
<dbReference type="PANTHER" id="PTHR28159:SF1">
    <property type="entry name" value="TRAFFICKING PROTEIN PARTICLE COMPLEX II-SPECIFIC SUBUNIT 65"/>
    <property type="match status" value="1"/>
</dbReference>
<dbReference type="InterPro" id="IPR055428">
    <property type="entry name" value="TRAPPC13_C"/>
</dbReference>
<evidence type="ECO:0000313" key="3">
    <source>
        <dbReference type="EMBL" id="KAF2073764.1"/>
    </source>
</evidence>
<dbReference type="OrthoDB" id="20036at2759"/>
<feature type="compositionally biased region" description="Low complexity" evidence="1">
    <location>
        <begin position="638"/>
        <end position="710"/>
    </location>
</feature>
<dbReference type="EMBL" id="AJWJ01000184">
    <property type="protein sequence ID" value="KAF2073764.1"/>
    <property type="molecule type" value="Genomic_DNA"/>
</dbReference>
<organism evidence="3 4">
    <name type="scientific">Polysphondylium violaceum</name>
    <dbReference type="NCBI Taxonomy" id="133409"/>
    <lineage>
        <taxon>Eukaryota</taxon>
        <taxon>Amoebozoa</taxon>
        <taxon>Evosea</taxon>
        <taxon>Eumycetozoa</taxon>
        <taxon>Dictyostelia</taxon>
        <taxon>Dictyosteliales</taxon>
        <taxon>Dictyosteliaceae</taxon>
        <taxon>Polysphondylium</taxon>
    </lineage>
</organism>
<feature type="compositionally biased region" description="Low complexity" evidence="1">
    <location>
        <begin position="162"/>
        <end position="173"/>
    </location>
</feature>
<dbReference type="GO" id="GO:0006891">
    <property type="term" value="P:intra-Golgi vesicle-mediated transport"/>
    <property type="evidence" value="ECO:0007669"/>
    <property type="project" value="InterPro"/>
</dbReference>
<gene>
    <name evidence="3" type="ORF">CYY_004933</name>
</gene>
<protein>
    <recommendedName>
        <fullName evidence="2">Trafficking protein particle complex subunit 13 C-terminal domain-containing protein</fullName>
    </recommendedName>
</protein>
<comment type="caution">
    <text evidence="3">The sequence shown here is derived from an EMBL/GenBank/DDBJ whole genome shotgun (WGS) entry which is preliminary data.</text>
</comment>
<feature type="region of interest" description="Disordered" evidence="1">
    <location>
        <begin position="626"/>
        <end position="710"/>
    </location>
</feature>
<dbReference type="AlphaFoldDB" id="A0A8J4PXC4"/>
<proteinExistence type="predicted"/>
<feature type="region of interest" description="Disordered" evidence="1">
    <location>
        <begin position="95"/>
        <end position="180"/>
    </location>
</feature>
<keyword evidence="4" id="KW-1185">Reference proteome</keyword>
<dbReference type="Proteomes" id="UP000695562">
    <property type="component" value="Unassembled WGS sequence"/>
</dbReference>
<dbReference type="GO" id="GO:1990071">
    <property type="term" value="C:TRAPPII protein complex"/>
    <property type="evidence" value="ECO:0007669"/>
    <property type="project" value="InterPro"/>
</dbReference>
<dbReference type="GO" id="GO:0005802">
    <property type="term" value="C:trans-Golgi network"/>
    <property type="evidence" value="ECO:0007669"/>
    <property type="project" value="TreeGrafter"/>
</dbReference>
<sequence>MSSTTLSAMIMGMADGEFSSLGSINSVLEDVSVDEDDFHSSTFDIYTPEYYDSRFMTDYEYISNNADRFIDCKSRDYIIQGELLKFFIIVRPPESSKQRQRQQEEQMKQQQQQRYNQSSILNSNRSTPPLSKLNISEVNGGSSNSNTIDAPTLIIHSVPDDNSNSNNNNSNSNNKHDENKITVLHPHPSSSNNLIFDLQLRLAADYERSTKDNSNPVNIIDYNPKHSHVPTEMKNDHISASKVTMNYLRQPSPSLSSTASPGNISPAMNSTSPLMTSPPNLYSAPPSPTTIAANINNSRFLGDLIEVSSPFTFKDPSSMNQKPNFFKLSNGDIVFPIEIPIYIREINEDKSITLVIKVNRPKITNRTTALSSESRLERLIHSGGVAKNAAGGNSSNTTTSTKLYRTFFKSFTLLQPMKMNMTHHSSYPTNNQVNNSQLANLGNKSLISVSIENIHPNMSLMIKNLDIYLFHVLNMESITLVDPNLGTTTGAPTHRQIGNLVKVNEHYVIKNLTNYKLPIVLEPHNQFSFILSVEPTTIHRMLPPTDGFHTKIKVSWEIPSSCGQILSLYDLKINPPFTAELIVSTDHPSPVALNEKFFVHFKICNLSNTTKNLSINIPSATLKQSLFDKHTPKSPTLNDNNGKKTNINSNINNSNTTVSKSVSTDSLSSNKSSNQLKNSTSISSNATTSTTSPTTATNPLSSSSNLKSSLGNSTSKYIPVESHIQFSEITSKTLMSYDTIQKSTVHLMCLEKSINIGNIEPKNSLMISVEFLPLSTGIFEIPNITLVDSVEQKTFYLKDSLQICCVKDSVLPN</sequence>
<reference evidence="3" key="1">
    <citation type="submission" date="2020-01" db="EMBL/GenBank/DDBJ databases">
        <title>Development of genomics and gene disruption for Polysphondylium violaceum indicates a role for the polyketide synthase stlB in stalk morphogenesis.</title>
        <authorList>
            <person name="Narita B."/>
            <person name="Kawabe Y."/>
            <person name="Kin K."/>
            <person name="Saito T."/>
            <person name="Gibbs R."/>
            <person name="Kuspa A."/>
            <person name="Muzny D."/>
            <person name="Queller D."/>
            <person name="Richards S."/>
            <person name="Strassman J."/>
            <person name="Sucgang R."/>
            <person name="Worley K."/>
            <person name="Schaap P."/>
        </authorList>
    </citation>
    <scope>NUCLEOTIDE SEQUENCE</scope>
    <source>
        <strain evidence="3">QSvi11</strain>
    </source>
</reference>
<name>A0A8J4PXC4_9MYCE</name>
<feature type="compositionally biased region" description="Polar residues" evidence="1">
    <location>
        <begin position="115"/>
        <end position="149"/>
    </location>
</feature>
<dbReference type="Pfam" id="PF23643">
    <property type="entry name" value="TRAPPC13_C"/>
    <property type="match status" value="1"/>
</dbReference>
<evidence type="ECO:0000259" key="2">
    <source>
        <dbReference type="Pfam" id="PF23643"/>
    </source>
</evidence>
<dbReference type="PANTHER" id="PTHR28159">
    <property type="entry name" value="TRAFFICKING PROTEIN PARTICLE COMPLEX II-SPECIFIC SUBUNIT 65"/>
    <property type="match status" value="1"/>
</dbReference>
<feature type="compositionally biased region" description="Basic and acidic residues" evidence="1">
    <location>
        <begin position="95"/>
        <end position="107"/>
    </location>
</feature>